<dbReference type="Proteomes" id="UP000043437">
    <property type="component" value="Unassembled WGS sequence"/>
</dbReference>
<dbReference type="InterPro" id="IPR001867">
    <property type="entry name" value="OmpR/PhoB-type_DNA-bd"/>
</dbReference>
<evidence type="ECO:0000256" key="2">
    <source>
        <dbReference type="ARBA" id="ARBA00023012"/>
    </source>
</evidence>
<reference evidence="11" key="1">
    <citation type="submission" date="2014-12" db="EMBL/GenBank/DDBJ databases">
        <authorList>
            <person name="Jaenicke S."/>
        </authorList>
    </citation>
    <scope>NUCLEOTIDE SEQUENCE [LARGE SCALE GENOMIC DNA]</scope>
</reference>
<evidence type="ECO:0000313" key="10">
    <source>
        <dbReference type="EMBL" id="CRF52617.1"/>
    </source>
</evidence>
<dbReference type="CDD" id="cd17574">
    <property type="entry name" value="REC_OmpR"/>
    <property type="match status" value="1"/>
</dbReference>
<dbReference type="GO" id="GO:0000976">
    <property type="term" value="F:transcription cis-regulatory region binding"/>
    <property type="evidence" value="ECO:0007669"/>
    <property type="project" value="TreeGrafter"/>
</dbReference>
<dbReference type="Pfam" id="PF00072">
    <property type="entry name" value="Response_reg"/>
    <property type="match status" value="1"/>
</dbReference>
<feature type="domain" description="OmpR/PhoB-type" evidence="9">
    <location>
        <begin position="119"/>
        <end position="210"/>
    </location>
</feature>
<feature type="domain" description="Response regulatory" evidence="8">
    <location>
        <begin position="3"/>
        <end position="117"/>
    </location>
</feature>
<sequence>MKKLFLLEDDVLLHKVLAEFLEHAGFALVGAYNQAGALEILSQQSFDLLLLDIQLPESDGFGVLQTLRDLDISTPAIFISARNDIHALRRAFSVGASDYLKKPFDLEELRLRMERLLAPPKLQIGPECFYENGVLHTDKPHFLSPKEKRLLEFFIRHKNQVLGSEQIIANVWDYEGIDSSTLRSHIKNLRKLLGKEQLQNIKGLGYCLKIP</sequence>
<feature type="DNA-binding region" description="OmpR/PhoB-type" evidence="7">
    <location>
        <begin position="119"/>
        <end position="210"/>
    </location>
</feature>
<dbReference type="AlphaFoldDB" id="A0A0K2Y2S1"/>
<evidence type="ECO:0000256" key="5">
    <source>
        <dbReference type="ARBA" id="ARBA00023163"/>
    </source>
</evidence>
<keyword evidence="5" id="KW-0804">Transcription</keyword>
<dbReference type="PANTHER" id="PTHR48111:SF21">
    <property type="entry name" value="DNA-BINDING DUAL MASTER TRANSCRIPTIONAL REGULATOR RPAA"/>
    <property type="match status" value="1"/>
</dbReference>
<dbReference type="InterPro" id="IPR036388">
    <property type="entry name" value="WH-like_DNA-bd_sf"/>
</dbReference>
<proteinExistence type="predicted"/>
<protein>
    <submittedName>
        <fullName evidence="10">Two-component system response regulator</fullName>
    </submittedName>
</protein>
<dbReference type="Gene3D" id="3.40.50.2300">
    <property type="match status" value="1"/>
</dbReference>
<gene>
    <name evidence="10" type="ORF">HAL07_10820</name>
</gene>
<dbReference type="SMART" id="SM00448">
    <property type="entry name" value="REC"/>
    <property type="match status" value="1"/>
</dbReference>
<dbReference type="PANTHER" id="PTHR48111">
    <property type="entry name" value="REGULATOR OF RPOS"/>
    <property type="match status" value="1"/>
</dbReference>
<dbReference type="SUPFAM" id="SSF52172">
    <property type="entry name" value="CheY-like"/>
    <property type="match status" value="1"/>
</dbReference>
<evidence type="ECO:0000259" key="8">
    <source>
        <dbReference type="PROSITE" id="PS50110"/>
    </source>
</evidence>
<dbReference type="PROSITE" id="PS50110">
    <property type="entry name" value="RESPONSE_REGULATORY"/>
    <property type="match status" value="1"/>
</dbReference>
<evidence type="ECO:0000256" key="1">
    <source>
        <dbReference type="ARBA" id="ARBA00022553"/>
    </source>
</evidence>
<dbReference type="InterPro" id="IPR011006">
    <property type="entry name" value="CheY-like_superfamily"/>
</dbReference>
<dbReference type="Gene3D" id="1.10.10.10">
    <property type="entry name" value="Winged helix-like DNA-binding domain superfamily/Winged helix DNA-binding domain"/>
    <property type="match status" value="1"/>
</dbReference>
<dbReference type="GO" id="GO:0000156">
    <property type="term" value="F:phosphorelay response regulator activity"/>
    <property type="evidence" value="ECO:0007669"/>
    <property type="project" value="TreeGrafter"/>
</dbReference>
<dbReference type="EMBL" id="CDMG01000008">
    <property type="protein sequence ID" value="CRF52617.1"/>
    <property type="molecule type" value="Genomic_DNA"/>
</dbReference>
<dbReference type="GO" id="GO:0006355">
    <property type="term" value="P:regulation of DNA-templated transcription"/>
    <property type="evidence" value="ECO:0007669"/>
    <property type="project" value="InterPro"/>
</dbReference>
<keyword evidence="1 6" id="KW-0597">Phosphoprotein</keyword>
<evidence type="ECO:0000256" key="4">
    <source>
        <dbReference type="ARBA" id="ARBA00023125"/>
    </source>
</evidence>
<dbReference type="GO" id="GO:0005829">
    <property type="term" value="C:cytosol"/>
    <property type="evidence" value="ECO:0007669"/>
    <property type="project" value="TreeGrafter"/>
</dbReference>
<dbReference type="InterPro" id="IPR001789">
    <property type="entry name" value="Sig_transdc_resp-reg_receiver"/>
</dbReference>
<evidence type="ECO:0000256" key="7">
    <source>
        <dbReference type="PROSITE-ProRule" id="PRU01091"/>
    </source>
</evidence>
<organism evidence="10 11">
    <name type="scientific">Helicobacter ailurogastricus</name>
    <dbReference type="NCBI Taxonomy" id="1578720"/>
    <lineage>
        <taxon>Bacteria</taxon>
        <taxon>Pseudomonadati</taxon>
        <taxon>Campylobacterota</taxon>
        <taxon>Epsilonproteobacteria</taxon>
        <taxon>Campylobacterales</taxon>
        <taxon>Helicobacteraceae</taxon>
        <taxon>Helicobacter</taxon>
    </lineage>
</organism>
<keyword evidence="3" id="KW-0805">Transcription regulation</keyword>
<evidence type="ECO:0000259" key="9">
    <source>
        <dbReference type="PROSITE" id="PS51755"/>
    </source>
</evidence>
<dbReference type="SMART" id="SM00862">
    <property type="entry name" value="Trans_reg_C"/>
    <property type="match status" value="1"/>
</dbReference>
<evidence type="ECO:0000256" key="3">
    <source>
        <dbReference type="ARBA" id="ARBA00023015"/>
    </source>
</evidence>
<dbReference type="InterPro" id="IPR039420">
    <property type="entry name" value="WalR-like"/>
</dbReference>
<evidence type="ECO:0000256" key="6">
    <source>
        <dbReference type="PROSITE-ProRule" id="PRU00169"/>
    </source>
</evidence>
<name>A0A0K2Y2S1_9HELI</name>
<dbReference type="GO" id="GO:0032993">
    <property type="term" value="C:protein-DNA complex"/>
    <property type="evidence" value="ECO:0007669"/>
    <property type="project" value="TreeGrafter"/>
</dbReference>
<dbReference type="InterPro" id="IPR016032">
    <property type="entry name" value="Sig_transdc_resp-reg_C-effctor"/>
</dbReference>
<evidence type="ECO:0000313" key="11">
    <source>
        <dbReference type="Proteomes" id="UP000043437"/>
    </source>
</evidence>
<dbReference type="Pfam" id="PF00486">
    <property type="entry name" value="Trans_reg_C"/>
    <property type="match status" value="1"/>
</dbReference>
<dbReference type="PROSITE" id="PS51755">
    <property type="entry name" value="OMPR_PHOB"/>
    <property type="match status" value="1"/>
</dbReference>
<keyword evidence="2" id="KW-0902">Two-component regulatory system</keyword>
<dbReference type="CDD" id="cd00383">
    <property type="entry name" value="trans_reg_C"/>
    <property type="match status" value="1"/>
</dbReference>
<feature type="modified residue" description="4-aspartylphosphate" evidence="6">
    <location>
        <position position="52"/>
    </location>
</feature>
<dbReference type="SUPFAM" id="SSF46894">
    <property type="entry name" value="C-terminal effector domain of the bipartite response regulators"/>
    <property type="match status" value="1"/>
</dbReference>
<keyword evidence="4 7" id="KW-0238">DNA-binding</keyword>
<accession>A0A0K2Y2S1</accession>